<keyword evidence="2" id="KW-1185">Reference proteome</keyword>
<reference evidence="1 2" key="1">
    <citation type="submission" date="2018-07" db="EMBL/GenBank/DDBJ databases">
        <title>Arthrobacter sp. nov., isolated from raw cow's milk with high bacterial count.</title>
        <authorList>
            <person name="Hahne J."/>
            <person name="Isele D."/>
            <person name="Lipski A."/>
        </authorList>
    </citation>
    <scope>NUCLEOTIDE SEQUENCE [LARGE SCALE GENOMIC DNA]</scope>
    <source>
        <strain evidence="1 2">JZ R-183</strain>
    </source>
</reference>
<evidence type="ECO:0000313" key="1">
    <source>
        <dbReference type="EMBL" id="RKW69674.1"/>
    </source>
</evidence>
<dbReference type="InterPro" id="IPR029063">
    <property type="entry name" value="SAM-dependent_MTases_sf"/>
</dbReference>
<protein>
    <submittedName>
        <fullName evidence="1">SAM-dependent methyltransferase</fullName>
    </submittedName>
</protein>
<sequence>MSEPHAPALKSTWLDASGVQARWERDPLHDGAWVLFVGGAEQSTLVPGHPQTVIYEYLARVAKVTEVVLSALPEHRRAGVLHLGGGALTLPRFVESLRPGTRQVVVDLDSELMPFVLEAFPLAAPEHTELIIDDVLRVLPRVGEPGGFDLCVLDIAMDQHSPDAFFSVDYARELLATVTPQGTVIVNVGDDPGLPATRRLVGSFQAAGASVWVTGPSDMLGGEGEGNLLLLASHTPWGAAQREEVRAAGPHPAGLSAGMDLRGLGF</sequence>
<proteinExistence type="predicted"/>
<dbReference type="GO" id="GO:0008168">
    <property type="term" value="F:methyltransferase activity"/>
    <property type="evidence" value="ECO:0007669"/>
    <property type="project" value="UniProtKB-KW"/>
</dbReference>
<dbReference type="GO" id="GO:0032259">
    <property type="term" value="P:methylation"/>
    <property type="evidence" value="ECO:0007669"/>
    <property type="project" value="UniProtKB-KW"/>
</dbReference>
<dbReference type="AlphaFoldDB" id="A0A496PGR3"/>
<name>A0A496PGR3_9MICC</name>
<evidence type="ECO:0000313" key="2">
    <source>
        <dbReference type="Proteomes" id="UP000273119"/>
    </source>
</evidence>
<dbReference type="SUPFAM" id="SSF53335">
    <property type="entry name" value="S-adenosyl-L-methionine-dependent methyltransferases"/>
    <property type="match status" value="1"/>
</dbReference>
<organism evidence="1 2">
    <name type="scientific">Galactobacter caseinivorans</name>
    <dbReference type="NCBI Taxonomy" id="2676123"/>
    <lineage>
        <taxon>Bacteria</taxon>
        <taxon>Bacillati</taxon>
        <taxon>Actinomycetota</taxon>
        <taxon>Actinomycetes</taxon>
        <taxon>Micrococcales</taxon>
        <taxon>Micrococcaceae</taxon>
        <taxon>Galactobacter</taxon>
    </lineage>
</organism>
<dbReference type="EMBL" id="QQXL01000007">
    <property type="protein sequence ID" value="RKW69674.1"/>
    <property type="molecule type" value="Genomic_DNA"/>
</dbReference>
<accession>A0A496PGR3</accession>
<keyword evidence="1" id="KW-0489">Methyltransferase</keyword>
<dbReference type="RefSeq" id="WP_121485720.1">
    <property type="nucleotide sequence ID" value="NZ_QQXL01000007.1"/>
</dbReference>
<comment type="caution">
    <text evidence="1">The sequence shown here is derived from an EMBL/GenBank/DDBJ whole genome shotgun (WGS) entry which is preliminary data.</text>
</comment>
<gene>
    <name evidence="1" type="ORF">DWQ67_11270</name>
</gene>
<dbReference type="Gene3D" id="3.40.50.150">
    <property type="entry name" value="Vaccinia Virus protein VP39"/>
    <property type="match status" value="1"/>
</dbReference>
<keyword evidence="1" id="KW-0808">Transferase</keyword>
<dbReference type="Proteomes" id="UP000273119">
    <property type="component" value="Unassembled WGS sequence"/>
</dbReference>
<dbReference type="NCBIfam" id="NF037959">
    <property type="entry name" value="MFS_SpdSyn"/>
    <property type="match status" value="1"/>
</dbReference>